<feature type="non-terminal residue" evidence="1">
    <location>
        <position position="102"/>
    </location>
</feature>
<proteinExistence type="predicted"/>
<organism evidence="1">
    <name type="scientific">marine sediment metagenome</name>
    <dbReference type="NCBI Taxonomy" id="412755"/>
    <lineage>
        <taxon>unclassified sequences</taxon>
        <taxon>metagenomes</taxon>
        <taxon>ecological metagenomes</taxon>
    </lineage>
</organism>
<evidence type="ECO:0000313" key="1">
    <source>
        <dbReference type="EMBL" id="KKK59266.1"/>
    </source>
</evidence>
<name>A0A0F8ZGZ1_9ZZZZ</name>
<dbReference type="AlphaFoldDB" id="A0A0F8ZGZ1"/>
<accession>A0A0F8ZGZ1</accession>
<reference evidence="1" key="1">
    <citation type="journal article" date="2015" name="Nature">
        <title>Complex archaea that bridge the gap between prokaryotes and eukaryotes.</title>
        <authorList>
            <person name="Spang A."/>
            <person name="Saw J.H."/>
            <person name="Jorgensen S.L."/>
            <person name="Zaremba-Niedzwiedzka K."/>
            <person name="Martijn J."/>
            <person name="Lind A.E."/>
            <person name="van Eijk R."/>
            <person name="Schleper C."/>
            <person name="Guy L."/>
            <person name="Ettema T.J."/>
        </authorList>
    </citation>
    <scope>NUCLEOTIDE SEQUENCE</scope>
</reference>
<sequence length="102" mass="11685">MSVDFFAGCGCDFMSSANFEEIDVSVCLAILLASIFSYEPEFRTDDVSIKFHIWSNDYEYEVTNLTQTPIVGFMIKPHASYLYGAPEGWEKQTSLNLFRTWT</sequence>
<comment type="caution">
    <text evidence="1">The sequence shown here is derived from an EMBL/GenBank/DDBJ whole genome shotgun (WGS) entry which is preliminary data.</text>
</comment>
<gene>
    <name evidence="1" type="ORF">LCGC14_3036100</name>
</gene>
<dbReference type="EMBL" id="LAZR01063564">
    <property type="protein sequence ID" value="KKK59266.1"/>
    <property type="molecule type" value="Genomic_DNA"/>
</dbReference>
<protein>
    <submittedName>
        <fullName evidence="1">Uncharacterized protein</fullName>
    </submittedName>
</protein>